<gene>
    <name evidence="1" type="ORF">RPPX_27945</name>
</gene>
<evidence type="ECO:0000313" key="1">
    <source>
        <dbReference type="EMBL" id="AJA17163.1"/>
    </source>
</evidence>
<dbReference type="Proteomes" id="UP000017753">
    <property type="component" value="Plasmid pTTS12"/>
</dbReference>
<proteinExistence type="predicted"/>
<accession>A0AA34WU95</accession>
<reference evidence="1 2" key="1">
    <citation type="submission" date="2014-11" db="EMBL/GenBank/DDBJ databases">
        <title>Complete genome sequence of Pseudomonas putida S12 including megaplasmid pTTS12.</title>
        <authorList>
            <person name="Kuepper J."/>
            <person name="Ruijssenaars H.J."/>
            <person name="Blank L.M."/>
            <person name="de Winde J.H."/>
            <person name="Wierckx N."/>
        </authorList>
    </citation>
    <scope>NUCLEOTIDE SEQUENCE [LARGE SCALE GENOMIC DNA]</scope>
    <source>
        <strain evidence="1 2">S12</strain>
        <plasmid evidence="1 2">pTTS12</plasmid>
    </source>
</reference>
<keyword evidence="1" id="KW-0614">Plasmid</keyword>
<dbReference type="EMBL" id="CP009975">
    <property type="protein sequence ID" value="AJA17163.1"/>
    <property type="molecule type" value="Genomic_DNA"/>
</dbReference>
<evidence type="ECO:0000313" key="2">
    <source>
        <dbReference type="Proteomes" id="UP000017753"/>
    </source>
</evidence>
<dbReference type="RefSeq" id="WP_019437732.1">
    <property type="nucleotide sequence ID" value="NZ_ALNR01000172.1"/>
</dbReference>
<dbReference type="AlphaFoldDB" id="A0AA34WU95"/>
<organism evidence="1 2">
    <name type="scientific">Pseudomonas putida S12</name>
    <dbReference type="NCBI Taxonomy" id="1215087"/>
    <lineage>
        <taxon>Bacteria</taxon>
        <taxon>Pseudomonadati</taxon>
        <taxon>Pseudomonadota</taxon>
        <taxon>Gammaproteobacteria</taxon>
        <taxon>Pseudomonadales</taxon>
        <taxon>Pseudomonadaceae</taxon>
        <taxon>Pseudomonas</taxon>
    </lineage>
</organism>
<geneLocation type="plasmid" evidence="1 2">
    <name>pTTS12</name>
</geneLocation>
<name>A0AA34WU95_PSEPU</name>
<reference evidence="1 2" key="2">
    <citation type="submission" date="2014-11" db="EMBL/GenBank/DDBJ databases">
        <title>Draft genome sequence of the solvent-tolerant Pseudomonas putida S12 including megaplasmid pTTS12.</title>
        <authorList>
            <person name="Wierckx N."/>
            <person name="Nijkamp J."/>
            <person name="Ballerstedt H."/>
            <person name="Siezen R.J."/>
            <person name="Wels M."/>
            <person name="de Ridder D."/>
            <person name="de Winde J.H."/>
            <person name="Ruijssenaars H.J."/>
        </authorList>
    </citation>
    <scope>NUCLEOTIDE SEQUENCE [LARGE SCALE GENOMIC DNA]</scope>
    <source>
        <strain evidence="1 2">S12</strain>
        <plasmid evidence="1 2">pTTS12</plasmid>
    </source>
</reference>
<protein>
    <submittedName>
        <fullName evidence="1">Uncharacterized protein</fullName>
    </submittedName>
</protein>
<sequence>MSLAFSLKAHSNRSPLVARFAQAFAGHRPGERLQIVMDTPGAVRVAGDVHQHPPAVLAEQPTIRRASVAALLKRALMADMLVDAYKARYHHKVLSASELQLIIGLCRDGVVGKLDGDLVKPRQLRLLGHAVTEPPP</sequence>